<dbReference type="GO" id="GO:0009055">
    <property type="term" value="F:electron transfer activity"/>
    <property type="evidence" value="ECO:0007669"/>
    <property type="project" value="InterPro"/>
</dbReference>
<dbReference type="PANTHER" id="PTHR40942:SF4">
    <property type="entry name" value="CYTOCHROME C5"/>
    <property type="match status" value="1"/>
</dbReference>
<keyword evidence="2 6" id="KW-0349">Heme</keyword>
<dbReference type="Gene3D" id="1.10.760.10">
    <property type="entry name" value="Cytochrome c-like domain"/>
    <property type="match status" value="1"/>
</dbReference>
<keyword evidence="3 6" id="KW-0479">Metal-binding</keyword>
<feature type="signal peptide" evidence="7">
    <location>
        <begin position="1"/>
        <end position="28"/>
    </location>
</feature>
<dbReference type="PROSITE" id="PS51007">
    <property type="entry name" value="CYTC"/>
    <property type="match status" value="1"/>
</dbReference>
<sequence length="141" mass="14885">MDRPNRHARLAASLIALGASLATPCAFGQKPDSGEAVYQEICAACHGTGVPRAPQLGKHRQWAPLIREGQAVLTAHAWVGVRGMPARGGRSDLDLATFSSAVAYMARAAGADWQAPDATMLGRITAEVRKREVGLKARKSG</sequence>
<dbReference type="EMBL" id="SSFD01000224">
    <property type="protein sequence ID" value="TXH83060.1"/>
    <property type="molecule type" value="Genomic_DNA"/>
</dbReference>
<keyword evidence="5 6" id="KW-0408">Iron</keyword>
<evidence type="ECO:0000256" key="1">
    <source>
        <dbReference type="ARBA" id="ARBA00022448"/>
    </source>
</evidence>
<reference evidence="9 10" key="1">
    <citation type="submission" date="2018-09" db="EMBL/GenBank/DDBJ databases">
        <title>Metagenome Assembled Genomes from an Advanced Water Purification Facility.</title>
        <authorList>
            <person name="Stamps B.W."/>
            <person name="Spear J.R."/>
        </authorList>
    </citation>
    <scope>NUCLEOTIDE SEQUENCE [LARGE SCALE GENOMIC DNA]</scope>
    <source>
        <strain evidence="9">Bin_27_1</strain>
    </source>
</reference>
<evidence type="ECO:0000256" key="7">
    <source>
        <dbReference type="SAM" id="SignalP"/>
    </source>
</evidence>
<dbReference type="SUPFAM" id="SSF46626">
    <property type="entry name" value="Cytochrome c"/>
    <property type="match status" value="1"/>
</dbReference>
<dbReference type="PRINTS" id="PR00607">
    <property type="entry name" value="CYTCHROMECIE"/>
</dbReference>
<dbReference type="PANTHER" id="PTHR40942">
    <property type="match status" value="1"/>
</dbReference>
<evidence type="ECO:0000256" key="5">
    <source>
        <dbReference type="ARBA" id="ARBA00023004"/>
    </source>
</evidence>
<keyword evidence="1" id="KW-0813">Transport</keyword>
<organism evidence="9 10">
    <name type="scientific">Thauera aminoaromatica</name>
    <dbReference type="NCBI Taxonomy" id="164330"/>
    <lineage>
        <taxon>Bacteria</taxon>
        <taxon>Pseudomonadati</taxon>
        <taxon>Pseudomonadota</taxon>
        <taxon>Betaproteobacteria</taxon>
        <taxon>Rhodocyclales</taxon>
        <taxon>Zoogloeaceae</taxon>
        <taxon>Thauera</taxon>
    </lineage>
</organism>
<feature type="chain" id="PRO_5022820780" evidence="7">
    <location>
        <begin position="29"/>
        <end position="141"/>
    </location>
</feature>
<evidence type="ECO:0000256" key="2">
    <source>
        <dbReference type="ARBA" id="ARBA00022617"/>
    </source>
</evidence>
<evidence type="ECO:0000313" key="10">
    <source>
        <dbReference type="Proteomes" id="UP000321192"/>
    </source>
</evidence>
<evidence type="ECO:0000313" key="9">
    <source>
        <dbReference type="EMBL" id="TXH83060.1"/>
    </source>
</evidence>
<proteinExistence type="predicted"/>
<dbReference type="RefSeq" id="WP_276659459.1">
    <property type="nucleotide sequence ID" value="NZ_SSFD01000224.1"/>
</dbReference>
<keyword evidence="4" id="KW-0249">Electron transport</keyword>
<dbReference type="InterPro" id="IPR036909">
    <property type="entry name" value="Cyt_c-like_dom_sf"/>
</dbReference>
<comment type="caution">
    <text evidence="9">The sequence shown here is derived from an EMBL/GenBank/DDBJ whole genome shotgun (WGS) entry which is preliminary data.</text>
</comment>
<accession>A0A5C7SH20</accession>
<evidence type="ECO:0000256" key="4">
    <source>
        <dbReference type="ARBA" id="ARBA00022982"/>
    </source>
</evidence>
<gene>
    <name evidence="9" type="ORF">E6Q80_14090</name>
</gene>
<dbReference type="InterPro" id="IPR009056">
    <property type="entry name" value="Cyt_c-like_dom"/>
</dbReference>
<evidence type="ECO:0000256" key="6">
    <source>
        <dbReference type="PROSITE-ProRule" id="PRU00433"/>
    </source>
</evidence>
<dbReference type="GO" id="GO:0005506">
    <property type="term" value="F:iron ion binding"/>
    <property type="evidence" value="ECO:0007669"/>
    <property type="project" value="InterPro"/>
</dbReference>
<dbReference type="Proteomes" id="UP000321192">
    <property type="component" value="Unassembled WGS sequence"/>
</dbReference>
<dbReference type="GO" id="GO:0020037">
    <property type="term" value="F:heme binding"/>
    <property type="evidence" value="ECO:0007669"/>
    <property type="project" value="InterPro"/>
</dbReference>
<evidence type="ECO:0000259" key="8">
    <source>
        <dbReference type="PROSITE" id="PS51007"/>
    </source>
</evidence>
<evidence type="ECO:0000256" key="3">
    <source>
        <dbReference type="ARBA" id="ARBA00022723"/>
    </source>
</evidence>
<protein>
    <submittedName>
        <fullName evidence="9">Cytochrome c5 family protein</fullName>
    </submittedName>
</protein>
<feature type="domain" description="Cytochrome c" evidence="8">
    <location>
        <begin position="29"/>
        <end position="109"/>
    </location>
</feature>
<name>A0A5C7SH20_THASP</name>
<dbReference type="InterPro" id="IPR002323">
    <property type="entry name" value="Cyt_CIE"/>
</dbReference>
<dbReference type="AlphaFoldDB" id="A0A5C7SH20"/>
<dbReference type="Pfam" id="PF13442">
    <property type="entry name" value="Cytochrome_CBB3"/>
    <property type="match status" value="1"/>
</dbReference>
<keyword evidence="7" id="KW-0732">Signal</keyword>